<gene>
    <name evidence="1" type="ORF">CFK40_10285</name>
</gene>
<evidence type="ECO:0000313" key="2">
    <source>
        <dbReference type="Proteomes" id="UP000204391"/>
    </source>
</evidence>
<dbReference type="RefSeq" id="WP_089532223.1">
    <property type="nucleotide sequence ID" value="NZ_CP022437.1"/>
</dbReference>
<dbReference type="Proteomes" id="UP000204391">
    <property type="component" value="Chromosome"/>
</dbReference>
<accession>A0A221MCK1</accession>
<name>A0A221MCK1_9BACI</name>
<sequence>MKYFDREENPEHPNQIFKYQKYEIPLQEIMLIKKHKTESVTYALYSEEGMVYLLTEVSVSNNCICGYGTYSTPYCKIEEINKYSLDTLDKHAYNWYMTQAK</sequence>
<dbReference type="EMBL" id="CP022437">
    <property type="protein sequence ID" value="ASN05373.1"/>
    <property type="molecule type" value="Genomic_DNA"/>
</dbReference>
<organism evidence="1 2">
    <name type="scientific">Virgibacillus necropolis</name>
    <dbReference type="NCBI Taxonomy" id="163877"/>
    <lineage>
        <taxon>Bacteria</taxon>
        <taxon>Bacillati</taxon>
        <taxon>Bacillota</taxon>
        <taxon>Bacilli</taxon>
        <taxon>Bacillales</taxon>
        <taxon>Bacillaceae</taxon>
        <taxon>Virgibacillus</taxon>
    </lineage>
</organism>
<dbReference type="OrthoDB" id="2989627at2"/>
<evidence type="ECO:0000313" key="1">
    <source>
        <dbReference type="EMBL" id="ASN05373.1"/>
    </source>
</evidence>
<dbReference type="KEGG" id="vne:CFK40_10285"/>
<keyword evidence="2" id="KW-1185">Reference proteome</keyword>
<reference evidence="1 2" key="1">
    <citation type="journal article" date="2003" name="Int. J. Syst. Evol. Microbiol.">
        <title>Virgibacillus carmonensis sp. nov., Virgibacillus necropolis sp. nov. and Virgibacillus picturae sp. nov., three novel species isolated from deteriorated mural paintings, transfer of the species of the genus salibacillus to Virgibacillus, as Virgibacillus marismortui comb. nov. and Virgibacillus salexigens comb. nov., and emended description of the genus Virgibacillus.</title>
        <authorList>
            <person name="Heyrman J."/>
            <person name="Logan N.A."/>
            <person name="Busse H.J."/>
            <person name="Balcaen A."/>
            <person name="Lebbe L."/>
            <person name="Rodriguez-Diaz M."/>
            <person name="Swings J."/>
            <person name="De Vos P."/>
        </authorList>
    </citation>
    <scope>NUCLEOTIDE SEQUENCE [LARGE SCALE GENOMIC DNA]</scope>
    <source>
        <strain evidence="1 2">LMG 19488</strain>
    </source>
</reference>
<protein>
    <submittedName>
        <fullName evidence="1">Uncharacterized protein</fullName>
    </submittedName>
</protein>
<proteinExistence type="predicted"/>
<dbReference type="AlphaFoldDB" id="A0A221MCK1"/>